<dbReference type="RefSeq" id="WP_254270243.1">
    <property type="nucleotide sequence ID" value="NZ_CP100401.1"/>
</dbReference>
<accession>A0ABD5Q0G5</accession>
<organism evidence="1 2">
    <name type="scientific">Halorussus aquaticus</name>
    <dbReference type="NCBI Taxonomy" id="2953748"/>
    <lineage>
        <taxon>Archaea</taxon>
        <taxon>Methanobacteriati</taxon>
        <taxon>Methanobacteriota</taxon>
        <taxon>Stenosarchaea group</taxon>
        <taxon>Halobacteria</taxon>
        <taxon>Halobacteriales</taxon>
        <taxon>Haladaptataceae</taxon>
        <taxon>Halorussus</taxon>
    </lineage>
</organism>
<name>A0ABD5Q0G5_9EURY</name>
<dbReference type="EMBL" id="JBHSHT010000001">
    <property type="protein sequence ID" value="MFC4823656.1"/>
    <property type="molecule type" value="Genomic_DNA"/>
</dbReference>
<sequence>MSERLERREQDADPVNWKRTEGGVELYDETNPDAWVRMEFVSGIDPDKRLYGICDDCGLVTPQRALPARSMACGNCGTEFADDS</sequence>
<evidence type="ECO:0000313" key="2">
    <source>
        <dbReference type="Proteomes" id="UP001595945"/>
    </source>
</evidence>
<comment type="caution">
    <text evidence="1">The sequence shown here is derived from an EMBL/GenBank/DDBJ whole genome shotgun (WGS) entry which is preliminary data.</text>
</comment>
<gene>
    <name evidence="1" type="ORF">ACFO9K_05230</name>
</gene>
<keyword evidence="2" id="KW-1185">Reference proteome</keyword>
<dbReference type="AlphaFoldDB" id="A0ABD5Q0G5"/>
<reference evidence="1 2" key="1">
    <citation type="journal article" date="2019" name="Int. J. Syst. Evol. Microbiol.">
        <title>The Global Catalogue of Microorganisms (GCM) 10K type strain sequencing project: providing services to taxonomists for standard genome sequencing and annotation.</title>
        <authorList>
            <consortium name="The Broad Institute Genomics Platform"/>
            <consortium name="The Broad Institute Genome Sequencing Center for Infectious Disease"/>
            <person name="Wu L."/>
            <person name="Ma J."/>
        </authorList>
    </citation>
    <scope>NUCLEOTIDE SEQUENCE [LARGE SCALE GENOMIC DNA]</scope>
    <source>
        <strain evidence="1 2">XZYJ18</strain>
    </source>
</reference>
<dbReference type="GeneID" id="73047290"/>
<dbReference type="Proteomes" id="UP001595945">
    <property type="component" value="Unassembled WGS sequence"/>
</dbReference>
<evidence type="ECO:0000313" key="1">
    <source>
        <dbReference type="EMBL" id="MFC4823656.1"/>
    </source>
</evidence>
<proteinExistence type="predicted"/>
<protein>
    <recommendedName>
        <fullName evidence="3">Small CPxCG-related zinc finger protein</fullName>
    </recommendedName>
</protein>
<evidence type="ECO:0008006" key="3">
    <source>
        <dbReference type="Google" id="ProtNLM"/>
    </source>
</evidence>